<dbReference type="Proteomes" id="UP000189339">
    <property type="component" value="Unassembled WGS sequence"/>
</dbReference>
<feature type="region of interest" description="Disordered" evidence="1">
    <location>
        <begin position="82"/>
        <end position="101"/>
    </location>
</feature>
<dbReference type="STRING" id="135739.BTO32_00780"/>
<evidence type="ECO:0000313" key="3">
    <source>
        <dbReference type="Proteomes" id="UP000189339"/>
    </source>
</evidence>
<comment type="caution">
    <text evidence="2">The sequence shown here is derived from an EMBL/GenBank/DDBJ whole genome shotgun (WGS) entry which is preliminary data.</text>
</comment>
<evidence type="ECO:0000313" key="2">
    <source>
        <dbReference type="EMBL" id="ONF45047.1"/>
    </source>
</evidence>
<evidence type="ECO:0000256" key="1">
    <source>
        <dbReference type="SAM" id="MobiDB-lite"/>
    </source>
</evidence>
<dbReference type="AlphaFoldDB" id="A0A1V2DWX8"/>
<sequence length="101" mass="11108">MHHQYEEHYRAAVEAMISRGVDVYLLDGSALRARSSELAEAEEGGEQAFPRYMAPAFRQQLQVLCRGTLALTPDAAEQLFKRGKSEAGAGVATRPRTTSRA</sequence>
<keyword evidence="3" id="KW-1185">Reference proteome</keyword>
<name>A0A1V2DWX8_9GAMM</name>
<reference evidence="2 3" key="1">
    <citation type="submission" date="2016-12" db="EMBL/GenBank/DDBJ databases">
        <title>Marinobacter lutaoensis whole genome sequencing.</title>
        <authorList>
            <person name="Verma A."/>
            <person name="Krishnamurthi S."/>
        </authorList>
    </citation>
    <scope>NUCLEOTIDE SEQUENCE [LARGE SCALE GENOMIC DNA]</scope>
    <source>
        <strain evidence="2 3">T5054</strain>
    </source>
</reference>
<dbReference type="EMBL" id="MSCW01000001">
    <property type="protein sequence ID" value="ONF45047.1"/>
    <property type="molecule type" value="Genomic_DNA"/>
</dbReference>
<protein>
    <submittedName>
        <fullName evidence="2">Uncharacterized protein</fullName>
    </submittedName>
</protein>
<accession>A0A1V2DWX8</accession>
<organism evidence="2 3">
    <name type="scientific">Marinobacter lutaoensis</name>
    <dbReference type="NCBI Taxonomy" id="135739"/>
    <lineage>
        <taxon>Bacteria</taxon>
        <taxon>Pseudomonadati</taxon>
        <taxon>Pseudomonadota</taxon>
        <taxon>Gammaproteobacteria</taxon>
        <taxon>Pseudomonadales</taxon>
        <taxon>Marinobacteraceae</taxon>
        <taxon>Marinobacter</taxon>
    </lineage>
</organism>
<proteinExistence type="predicted"/>
<gene>
    <name evidence="2" type="ORF">BTO32_00780</name>
</gene>